<feature type="domain" description="PilZ" evidence="1">
    <location>
        <begin position="105"/>
        <end position="212"/>
    </location>
</feature>
<dbReference type="Proteomes" id="UP000184139">
    <property type="component" value="Unassembled WGS sequence"/>
</dbReference>
<gene>
    <name evidence="2" type="ORF">SAMN02745124_04159</name>
</gene>
<dbReference type="GO" id="GO:0035438">
    <property type="term" value="F:cyclic-di-GMP binding"/>
    <property type="evidence" value="ECO:0007669"/>
    <property type="project" value="InterPro"/>
</dbReference>
<evidence type="ECO:0000259" key="1">
    <source>
        <dbReference type="Pfam" id="PF07238"/>
    </source>
</evidence>
<sequence>MSNSIINIVRSIKDSELAKLRITGSDGEMIHLDCIYKESEAPFFFLVFAPQAMPRDLEVSQKCSVAITRSSGTEEPVTLSAAIESFKGDRSLEMRALDTIDPVSLREYFRVMVSTPIVASFEPSSESSRQRPWQFNGMTVDLSGTGVLAVFPNEFENKNNIFLDITLPDSDKRVDCIAHVVRTKKLRKSRYQIALHFDTITRKNRDCIITACLQEQRRQLRLRMESM</sequence>
<evidence type="ECO:0000313" key="2">
    <source>
        <dbReference type="EMBL" id="SHI12590.1"/>
    </source>
</evidence>
<dbReference type="Pfam" id="PF07238">
    <property type="entry name" value="PilZ"/>
    <property type="match status" value="1"/>
</dbReference>
<protein>
    <submittedName>
        <fullName evidence="2">PilZ domain-containing protein</fullName>
    </submittedName>
</protein>
<name>A0A1M5YKV4_9BACT</name>
<reference evidence="2 3" key="1">
    <citation type="submission" date="2016-11" db="EMBL/GenBank/DDBJ databases">
        <authorList>
            <person name="Jaros S."/>
            <person name="Januszkiewicz K."/>
            <person name="Wedrychowicz H."/>
        </authorList>
    </citation>
    <scope>NUCLEOTIDE SEQUENCE [LARGE SCALE GENOMIC DNA]</scope>
    <source>
        <strain evidence="2 3">DSM 9705</strain>
    </source>
</reference>
<proteinExistence type="predicted"/>
<dbReference type="EMBL" id="FQXS01000041">
    <property type="protein sequence ID" value="SHI12590.1"/>
    <property type="molecule type" value="Genomic_DNA"/>
</dbReference>
<dbReference type="STRING" id="1121409.SAMN02745124_04159"/>
<dbReference type="AlphaFoldDB" id="A0A1M5YKV4"/>
<evidence type="ECO:0000313" key="3">
    <source>
        <dbReference type="Proteomes" id="UP000184139"/>
    </source>
</evidence>
<dbReference type="OrthoDB" id="5431167at2"/>
<accession>A0A1M5YKV4</accession>
<dbReference type="InterPro" id="IPR009875">
    <property type="entry name" value="PilZ_domain"/>
</dbReference>
<dbReference type="Gene3D" id="2.40.10.220">
    <property type="entry name" value="predicted glycosyltransferase like domains"/>
    <property type="match status" value="1"/>
</dbReference>
<organism evidence="2 3">
    <name type="scientific">Desulfofustis glycolicus DSM 9705</name>
    <dbReference type="NCBI Taxonomy" id="1121409"/>
    <lineage>
        <taxon>Bacteria</taxon>
        <taxon>Pseudomonadati</taxon>
        <taxon>Thermodesulfobacteriota</taxon>
        <taxon>Desulfobulbia</taxon>
        <taxon>Desulfobulbales</taxon>
        <taxon>Desulfocapsaceae</taxon>
        <taxon>Desulfofustis</taxon>
    </lineage>
</organism>
<dbReference type="RefSeq" id="WP_073379126.1">
    <property type="nucleotide sequence ID" value="NZ_FQXS01000041.1"/>
</dbReference>
<keyword evidence="3" id="KW-1185">Reference proteome</keyword>